<evidence type="ECO:0000313" key="12">
    <source>
        <dbReference type="Proteomes" id="UP000734854"/>
    </source>
</evidence>
<dbReference type="FunFam" id="2.160.20.10:FF:000029">
    <property type="entry name" value="Pectinesterase 4"/>
    <property type="match status" value="1"/>
</dbReference>
<proteinExistence type="predicted"/>
<dbReference type="GO" id="GO:0042545">
    <property type="term" value="P:cell wall modification"/>
    <property type="evidence" value="ECO:0007669"/>
    <property type="project" value="UniProtKB-UniRule"/>
</dbReference>
<evidence type="ECO:0000256" key="4">
    <source>
        <dbReference type="ARBA" id="ARBA00022512"/>
    </source>
</evidence>
<dbReference type="Pfam" id="PF01095">
    <property type="entry name" value="Pectinesterase"/>
    <property type="match status" value="1"/>
</dbReference>
<dbReference type="PROSITE" id="PS00503">
    <property type="entry name" value="PECTINESTERASE_2"/>
    <property type="match status" value="1"/>
</dbReference>
<dbReference type="OrthoDB" id="2019149at2759"/>
<feature type="signal peptide" evidence="8">
    <location>
        <begin position="1"/>
        <end position="16"/>
    </location>
</feature>
<dbReference type="UniPathway" id="UPA00545">
    <property type="reaction ID" value="UER00823"/>
</dbReference>
<sequence>MELLLCLLFFLSLVAGRPSHTTWRLFSARDELQRLTSLVGDAQNSVPDDDRHLSTASGECLGLFRLAEDALRWSVSDGDPKTTPSTGDHLSDLHSWLTAAAGYLIDCKDGLNLAGVHGGGIARRLHRTSSLVTSALREVASLSAARGRRLVQGFPDWVPADHLRLIMGDDLIIKADVVVAQDNTGNYTTLGDALAAAPEHADRYVIYVKKGVYKEYVEVRKPNLTIMGEGMNETIFSGDRNNATGNGTGSSATFTVSGPRFITINLAIENTAGPKAGPAVALRSDSDLSVYYRCQISGYQDTLFASSNRQFYRECRIFGTVDYIFGNAAAVFQRCDILSRLPPHGNADTITAQSRELKDQNSGYSFQFCNVTSAGEDLPAAEVDVFLGRPWRNYSRVVFMQSYLDSSIPPAGWLDWDGRGSTADYGEFQNYGPGSSLAGRVNWTGYHILNKPAEAAPFTAHELINGDSWLPSTGVPYTLDLNVTNS</sequence>
<keyword evidence="4" id="KW-0964">Secreted</keyword>
<evidence type="ECO:0000313" key="11">
    <source>
        <dbReference type="EMBL" id="KAG6501074.1"/>
    </source>
</evidence>
<evidence type="ECO:0000256" key="5">
    <source>
        <dbReference type="ARBA" id="ARBA00022801"/>
    </source>
</evidence>
<feature type="domain" description="Pectinesterase inhibitor" evidence="10">
    <location>
        <begin position="35"/>
        <end position="127"/>
    </location>
</feature>
<keyword evidence="6 8" id="KW-0063">Aspartyl esterase</keyword>
<name>A0A8J5GAU0_ZINOF</name>
<feature type="domain" description="Pectinesterase catalytic" evidence="9">
    <location>
        <begin position="176"/>
        <end position="467"/>
    </location>
</feature>
<dbReference type="EC" id="3.1.1.11" evidence="3 8"/>
<gene>
    <name evidence="11" type="ORF">ZIOFF_040942</name>
</gene>
<comment type="caution">
    <text evidence="11">The sequence shown here is derived from an EMBL/GenBank/DDBJ whole genome shotgun (WGS) entry which is preliminary data.</text>
</comment>
<keyword evidence="5 8" id="KW-0378">Hydrolase</keyword>
<dbReference type="Proteomes" id="UP000734854">
    <property type="component" value="Unassembled WGS sequence"/>
</dbReference>
<keyword evidence="8" id="KW-0732">Signal</keyword>
<evidence type="ECO:0000256" key="6">
    <source>
        <dbReference type="ARBA" id="ARBA00023085"/>
    </source>
</evidence>
<comment type="pathway">
    <text evidence="2 8">Glycan metabolism; pectin degradation; 2-dehydro-3-deoxy-D-gluconate from pectin: step 1/5.</text>
</comment>
<dbReference type="GO" id="GO:0045490">
    <property type="term" value="P:pectin catabolic process"/>
    <property type="evidence" value="ECO:0007669"/>
    <property type="project" value="UniProtKB-UniRule"/>
</dbReference>
<protein>
    <recommendedName>
        <fullName evidence="3 8">Pectinesterase</fullName>
        <ecNumber evidence="3 8">3.1.1.11</ecNumber>
    </recommendedName>
</protein>
<dbReference type="Pfam" id="PF04043">
    <property type="entry name" value="PMEI"/>
    <property type="match status" value="1"/>
</dbReference>
<dbReference type="InterPro" id="IPR006501">
    <property type="entry name" value="Pectinesterase_inhib_dom"/>
</dbReference>
<reference evidence="11 12" key="1">
    <citation type="submission" date="2020-08" db="EMBL/GenBank/DDBJ databases">
        <title>Plant Genome Project.</title>
        <authorList>
            <person name="Zhang R.-G."/>
        </authorList>
    </citation>
    <scope>NUCLEOTIDE SEQUENCE [LARGE SCALE GENOMIC DNA]</scope>
    <source>
        <tissue evidence="11">Rhizome</tissue>
    </source>
</reference>
<evidence type="ECO:0000259" key="9">
    <source>
        <dbReference type="Pfam" id="PF01095"/>
    </source>
</evidence>
<dbReference type="PANTHER" id="PTHR31707">
    <property type="entry name" value="PECTINESTERASE"/>
    <property type="match status" value="1"/>
</dbReference>
<dbReference type="InterPro" id="IPR033131">
    <property type="entry name" value="Pectinesterase_Asp_AS"/>
</dbReference>
<evidence type="ECO:0000256" key="8">
    <source>
        <dbReference type="RuleBase" id="RU000589"/>
    </source>
</evidence>
<evidence type="ECO:0000256" key="3">
    <source>
        <dbReference type="ARBA" id="ARBA00013229"/>
    </source>
</evidence>
<keyword evidence="12" id="KW-1185">Reference proteome</keyword>
<dbReference type="GO" id="GO:0004857">
    <property type="term" value="F:enzyme inhibitor activity"/>
    <property type="evidence" value="ECO:0007669"/>
    <property type="project" value="InterPro"/>
</dbReference>
<keyword evidence="4" id="KW-0134">Cell wall</keyword>
<organism evidence="11 12">
    <name type="scientific">Zingiber officinale</name>
    <name type="common">Ginger</name>
    <name type="synonym">Amomum zingiber</name>
    <dbReference type="NCBI Taxonomy" id="94328"/>
    <lineage>
        <taxon>Eukaryota</taxon>
        <taxon>Viridiplantae</taxon>
        <taxon>Streptophyta</taxon>
        <taxon>Embryophyta</taxon>
        <taxon>Tracheophyta</taxon>
        <taxon>Spermatophyta</taxon>
        <taxon>Magnoliopsida</taxon>
        <taxon>Liliopsida</taxon>
        <taxon>Zingiberales</taxon>
        <taxon>Zingiberaceae</taxon>
        <taxon>Zingiber</taxon>
    </lineage>
</organism>
<evidence type="ECO:0000256" key="2">
    <source>
        <dbReference type="ARBA" id="ARBA00005184"/>
    </source>
</evidence>
<dbReference type="EMBL" id="JACMSC010000011">
    <property type="protein sequence ID" value="KAG6501074.1"/>
    <property type="molecule type" value="Genomic_DNA"/>
</dbReference>
<accession>A0A8J5GAU0</accession>
<dbReference type="InterPro" id="IPR000070">
    <property type="entry name" value="Pectinesterase_cat"/>
</dbReference>
<evidence type="ECO:0000259" key="10">
    <source>
        <dbReference type="Pfam" id="PF04043"/>
    </source>
</evidence>
<comment type="catalytic activity">
    <reaction evidence="8">
        <text>[(1-&gt;4)-alpha-D-galacturonosyl methyl ester](n) + n H2O = [(1-&gt;4)-alpha-D-galacturonosyl](n) + n methanol + n H(+)</text>
        <dbReference type="Rhea" id="RHEA:22380"/>
        <dbReference type="Rhea" id="RHEA-COMP:14570"/>
        <dbReference type="Rhea" id="RHEA-COMP:14573"/>
        <dbReference type="ChEBI" id="CHEBI:15377"/>
        <dbReference type="ChEBI" id="CHEBI:15378"/>
        <dbReference type="ChEBI" id="CHEBI:17790"/>
        <dbReference type="ChEBI" id="CHEBI:140522"/>
        <dbReference type="ChEBI" id="CHEBI:140523"/>
        <dbReference type="EC" id="3.1.1.11"/>
    </reaction>
</comment>
<feature type="chain" id="PRO_5035490356" description="Pectinesterase" evidence="8">
    <location>
        <begin position="17"/>
        <end position="486"/>
    </location>
</feature>
<feature type="active site" evidence="7">
    <location>
        <position position="322"/>
    </location>
</feature>
<evidence type="ECO:0000256" key="1">
    <source>
        <dbReference type="ARBA" id="ARBA00004191"/>
    </source>
</evidence>
<comment type="subcellular location">
    <subcellularLocation>
        <location evidence="1">Secreted</location>
        <location evidence="1">Cell wall</location>
    </subcellularLocation>
</comment>
<dbReference type="GO" id="GO:0030599">
    <property type="term" value="F:pectinesterase activity"/>
    <property type="evidence" value="ECO:0007669"/>
    <property type="project" value="UniProtKB-UniRule"/>
</dbReference>
<evidence type="ECO:0000256" key="7">
    <source>
        <dbReference type="PROSITE-ProRule" id="PRU10040"/>
    </source>
</evidence>
<dbReference type="AlphaFoldDB" id="A0A8J5GAU0"/>